<feature type="region of interest" description="Disordered" evidence="1">
    <location>
        <begin position="247"/>
        <end position="272"/>
    </location>
</feature>
<organism evidence="2 3">
    <name type="scientific">Candidatus Daviesbacteria bacterium GW2011_GWC2_40_12</name>
    <dbReference type="NCBI Taxonomy" id="1618431"/>
    <lineage>
        <taxon>Bacteria</taxon>
        <taxon>Candidatus Daviesiibacteriota</taxon>
    </lineage>
</organism>
<protein>
    <submittedName>
        <fullName evidence="2">Uncharacterized protein</fullName>
    </submittedName>
</protein>
<name>A0A0G0T3V0_9BACT</name>
<evidence type="ECO:0000313" key="2">
    <source>
        <dbReference type="EMBL" id="KKR41775.1"/>
    </source>
</evidence>
<dbReference type="AlphaFoldDB" id="A0A0G0T3V0"/>
<sequence length="1156" mass="124071">MKRFFRLMLQVAVLVAFIAPFFVYVNTAQALEDPIDFSFKVTCKSEKGESFPLEGATVGLYHQINDPGGLFIPKVSGLEHTKVYTVITDNNGKQGMRFLWGKPDDNVNKLPDGKYVFLISYNDKQLGSRQDAFFARASQAWVWLYRISDFLISGLADEVELYGDGYHEWNLDSCPAGSGQKSITKIKEEMKTSLQEACNTEASWVQNQKEACIAKTDKCVDDASEENLSNPKNWELYCTNMGINEGNKTPAAGNPPAGGSGAGPSNKDKEQIKKMQDDIKNSLYEEVCQKLNTGTTKCFIDLNICVNKEEITALLMQALTKPDKYLEAKDICKAELPSPAPPAGSSEDYTLDSLQIMDVNGNPKKEFIAGDTVGFKILIKNKSDKVIENISLGYMVSGPKDSDGPGSLIVDAGQRYKAKAGVGVVDGAWITRTLPSTAKPGLYTFTGSANGKYLQETFTVTSSGTQPPPGTGTPPIPPAPGGGNQPPVGGWSRTGPGAGTGQGSKTGTTTRAYIHGYWEGDTRIREGSFDDPGADWISVGSRTNPNDGSNSACAFGFVTMTLTKVDAGKETNIPVSFAPVSEGNQVGPATESRHRNCWSYQAKLLPGMKKDGTYRFKAVFPETDSYKGSEDTIEVTYTGNTAKLKTKTEVKVQTGRTSFRLNNSTPKVALIKLLQGVTSTNVAGVSAREENGQVRIVNNPSGPDETITLIPESSIGNGSCDARNLPVIHFVVTKILRGGGVEIIDDNQNYPNCEPWILPLSRLGDLNQISRIVATASLADDPQSSYQPSQGTVVITVSDDGVAANPYVKLSSNPSPLNISSSDDRVIVIASTNKQAANPVLKVNRNGEERLLQASSSLENCKDGMGNCEYSFIIYQPNGDYEVSFINSQASDFLRFSTQNKAAGDIVSVGLLVGKGEVPLDINGGQIDLQLDGKPTTAFQLVIHYKDGTTARKSLIFNYSQPADWNCVYSQDGSCYEGYTKDQSTCNWVNGTCFNPVGCEYRGGPVACPQGGTATPIARPTPVSTPVPASCNSSSPDFKYNQCIACNTSQSVCQDANGNFITGKDQQDAGCSSWCNNPNPVPTPASTPPPSGPDAGAPGKDCIYWQDNKCYSGKVINQSACPSMTTITNVCASPTGGCRWGEGSKEVNCATGEVLL</sequence>
<dbReference type="EMBL" id="LBYB01000006">
    <property type="protein sequence ID" value="KKR41775.1"/>
    <property type="molecule type" value="Genomic_DNA"/>
</dbReference>
<reference evidence="2 3" key="1">
    <citation type="journal article" date="2015" name="Nature">
        <title>rRNA introns, odd ribosomes, and small enigmatic genomes across a large radiation of phyla.</title>
        <authorList>
            <person name="Brown C.T."/>
            <person name="Hug L.A."/>
            <person name="Thomas B.C."/>
            <person name="Sharon I."/>
            <person name="Castelle C.J."/>
            <person name="Singh A."/>
            <person name="Wilkins M.J."/>
            <person name="Williams K.H."/>
            <person name="Banfield J.F."/>
        </authorList>
    </citation>
    <scope>NUCLEOTIDE SEQUENCE [LARGE SCALE GENOMIC DNA]</scope>
</reference>
<feature type="region of interest" description="Disordered" evidence="1">
    <location>
        <begin position="460"/>
        <end position="510"/>
    </location>
</feature>
<comment type="caution">
    <text evidence="2">The sequence shown here is derived from an EMBL/GenBank/DDBJ whole genome shotgun (WGS) entry which is preliminary data.</text>
</comment>
<gene>
    <name evidence="2" type="ORF">UT77_C0006G0007</name>
</gene>
<feature type="compositionally biased region" description="Pro residues" evidence="1">
    <location>
        <begin position="466"/>
        <end position="480"/>
    </location>
</feature>
<proteinExistence type="predicted"/>
<evidence type="ECO:0000313" key="3">
    <source>
        <dbReference type="Proteomes" id="UP000034881"/>
    </source>
</evidence>
<accession>A0A0G0T3V0</accession>
<evidence type="ECO:0000256" key="1">
    <source>
        <dbReference type="SAM" id="MobiDB-lite"/>
    </source>
</evidence>
<dbReference type="PATRIC" id="fig|1618431.3.peg.847"/>
<dbReference type="Proteomes" id="UP000034881">
    <property type="component" value="Unassembled WGS sequence"/>
</dbReference>